<dbReference type="GO" id="GO:0008270">
    <property type="term" value="F:zinc ion binding"/>
    <property type="evidence" value="ECO:0007669"/>
    <property type="project" value="UniProtKB-KW"/>
</dbReference>
<dbReference type="SMART" id="SM00575">
    <property type="entry name" value="ZnF_PMZ"/>
    <property type="match status" value="1"/>
</dbReference>
<evidence type="ECO:0000259" key="6">
    <source>
        <dbReference type="PROSITE" id="PS50966"/>
    </source>
</evidence>
<keyword evidence="8" id="KW-1185">Reference proteome</keyword>
<gene>
    <name evidence="7" type="ORF">C2S53_014804</name>
</gene>
<reference evidence="7 8" key="1">
    <citation type="journal article" date="2021" name="Nat. Commun.">
        <title>Incipient diploidization of the medicinal plant Perilla within 10,000 years.</title>
        <authorList>
            <person name="Zhang Y."/>
            <person name="Shen Q."/>
            <person name="Leng L."/>
            <person name="Zhang D."/>
            <person name="Chen S."/>
            <person name="Shi Y."/>
            <person name="Ning Z."/>
            <person name="Chen S."/>
        </authorList>
    </citation>
    <scope>NUCLEOTIDE SEQUENCE [LARGE SCALE GENOMIC DNA]</scope>
    <source>
        <strain evidence="8">cv. PC099</strain>
    </source>
</reference>
<dbReference type="EMBL" id="SDAM02029495">
    <property type="protein sequence ID" value="KAH6757164.1"/>
    <property type="molecule type" value="Genomic_DNA"/>
</dbReference>
<dbReference type="Pfam" id="PF04434">
    <property type="entry name" value="SWIM"/>
    <property type="match status" value="1"/>
</dbReference>
<dbReference type="InterPro" id="IPR004332">
    <property type="entry name" value="Transposase_MuDR"/>
</dbReference>
<feature type="region of interest" description="Disordered" evidence="5">
    <location>
        <begin position="195"/>
        <end position="214"/>
    </location>
</feature>
<keyword evidence="2 4" id="KW-0863">Zinc-finger</keyword>
<feature type="domain" description="SWIM-type" evidence="6">
    <location>
        <begin position="564"/>
        <end position="606"/>
    </location>
</feature>
<keyword evidence="1" id="KW-0479">Metal-binding</keyword>
<evidence type="ECO:0000256" key="4">
    <source>
        <dbReference type="PROSITE-ProRule" id="PRU00325"/>
    </source>
</evidence>
<evidence type="ECO:0000313" key="7">
    <source>
        <dbReference type="EMBL" id="KAH6757164.1"/>
    </source>
</evidence>
<dbReference type="Pfam" id="PF03108">
    <property type="entry name" value="DBD_Tnp_Mut"/>
    <property type="match status" value="1"/>
</dbReference>
<protein>
    <recommendedName>
        <fullName evidence="6">SWIM-type domain-containing protein</fullName>
    </recommendedName>
</protein>
<keyword evidence="3" id="KW-0862">Zinc</keyword>
<dbReference type="PROSITE" id="PS50966">
    <property type="entry name" value="ZF_SWIM"/>
    <property type="match status" value="1"/>
</dbReference>
<dbReference type="AlphaFoldDB" id="A0AAD4IQC6"/>
<evidence type="ECO:0000256" key="5">
    <source>
        <dbReference type="SAM" id="MobiDB-lite"/>
    </source>
</evidence>
<accession>A0AAD4IQC6</accession>
<proteinExistence type="predicted"/>
<name>A0AAD4IQC6_PERFH</name>
<sequence length="722" mass="81835">MLQIFKVKERSFESSSSDFALVTGLSFKPLPPTPTVSLFHNLIFDGRRDISFDEIRDEFSKECKAHGGGGELCFKLAMLVIVYGVILFHNCFTYDQLVEATHADRDSLDYYTPSSLSRPCIDACGYSYALQVWAYEIIPSIGQLCASRVLDWESKIPRVLCWVPNMDISRLRIKELFTSPDLQVLSPLQPVSMDEQRKLSYDEPRKTPKSNKSKELPRFDITGLILIPCLDVNALSMCARGVIIKSAQPYPIVTPGVVKFVGSKNPPTTNHPSKSTDTAYKGEDISESSDDSETSDFESVCSADDEADGGAKKECASASYNPRYTLGHIFSTKVVFKESINNYTVKIGRPTRFTKIDARMIYARCKIQNDGCEWHINALKVKNEDSFQIRELDLTNTCAGQYRVSNAKSGWLAQKYEKSSRCDPKRTMKLLKEDFMTEREDTYTFMPDKQKGLIGAFEKILPGVDNRFCVRHLHGNMKRAGSKDNHFKRLLWKVGNATTVAIFNSVMIEIESMDKNCLEWLQRDKEKPVLTMLEWIREYLMSRLQKIRDMIRLKESEKPSDTMYKVSSFDGSINVVNLQAHSCDCRQWDLSGIPCKHAISAIHAEGKLPEEYVHNCYSVETYMAVCKFYGEDGHNKIGCKQSKDVEEGTSQGEEITHHEYPTLSQEDDVMLDFIENLEEINGINDSSKLSSNNKPSTVQGRQLLAKKKRLGCQQGNKKCESA</sequence>
<evidence type="ECO:0000256" key="3">
    <source>
        <dbReference type="ARBA" id="ARBA00022833"/>
    </source>
</evidence>
<dbReference type="PANTHER" id="PTHR31973:SF187">
    <property type="entry name" value="MUTATOR TRANSPOSASE MUDRA PROTEIN"/>
    <property type="match status" value="1"/>
</dbReference>
<evidence type="ECO:0000256" key="1">
    <source>
        <dbReference type="ARBA" id="ARBA00022723"/>
    </source>
</evidence>
<feature type="compositionally biased region" description="Polar residues" evidence="5">
    <location>
        <begin position="265"/>
        <end position="278"/>
    </location>
</feature>
<feature type="region of interest" description="Disordered" evidence="5">
    <location>
        <begin position="263"/>
        <end position="310"/>
    </location>
</feature>
<dbReference type="InterPro" id="IPR007527">
    <property type="entry name" value="Znf_SWIM"/>
</dbReference>
<evidence type="ECO:0000256" key="2">
    <source>
        <dbReference type="ARBA" id="ARBA00022771"/>
    </source>
</evidence>
<dbReference type="Proteomes" id="UP001190926">
    <property type="component" value="Unassembled WGS sequence"/>
</dbReference>
<dbReference type="InterPro" id="IPR006564">
    <property type="entry name" value="Znf_PMZ"/>
</dbReference>
<organism evidence="7 8">
    <name type="scientific">Perilla frutescens var. hirtella</name>
    <name type="common">Perilla citriodora</name>
    <name type="synonym">Perilla setoyensis</name>
    <dbReference type="NCBI Taxonomy" id="608512"/>
    <lineage>
        <taxon>Eukaryota</taxon>
        <taxon>Viridiplantae</taxon>
        <taxon>Streptophyta</taxon>
        <taxon>Embryophyta</taxon>
        <taxon>Tracheophyta</taxon>
        <taxon>Spermatophyta</taxon>
        <taxon>Magnoliopsida</taxon>
        <taxon>eudicotyledons</taxon>
        <taxon>Gunneridae</taxon>
        <taxon>Pentapetalae</taxon>
        <taxon>asterids</taxon>
        <taxon>lamiids</taxon>
        <taxon>Lamiales</taxon>
        <taxon>Lamiaceae</taxon>
        <taxon>Nepetoideae</taxon>
        <taxon>Elsholtzieae</taxon>
        <taxon>Perilla</taxon>
    </lineage>
</organism>
<feature type="compositionally biased region" description="Acidic residues" evidence="5">
    <location>
        <begin position="285"/>
        <end position="296"/>
    </location>
</feature>
<comment type="caution">
    <text evidence="7">The sequence shown here is derived from an EMBL/GenBank/DDBJ whole genome shotgun (WGS) entry which is preliminary data.</text>
</comment>
<evidence type="ECO:0000313" key="8">
    <source>
        <dbReference type="Proteomes" id="UP001190926"/>
    </source>
</evidence>
<dbReference type="PANTHER" id="PTHR31973">
    <property type="entry name" value="POLYPROTEIN, PUTATIVE-RELATED"/>
    <property type="match status" value="1"/>
</dbReference>